<accession>A0A7Z7NGN2</accession>
<gene>
    <name evidence="1" type="ORF">XFF6991_310093</name>
</gene>
<organism evidence="1 2">
    <name type="scientific">Xanthomonas campestris pv. phaseoli</name>
    <dbReference type="NCBI Taxonomy" id="317013"/>
    <lineage>
        <taxon>Bacteria</taxon>
        <taxon>Pseudomonadati</taxon>
        <taxon>Pseudomonadota</taxon>
        <taxon>Gammaproteobacteria</taxon>
        <taxon>Lysobacterales</taxon>
        <taxon>Lysobacteraceae</taxon>
        <taxon>Xanthomonas</taxon>
    </lineage>
</organism>
<dbReference type="EMBL" id="OCZC01000058">
    <property type="protein sequence ID" value="SOO23923.1"/>
    <property type="molecule type" value="Genomic_DNA"/>
</dbReference>
<evidence type="ECO:0000313" key="1">
    <source>
        <dbReference type="EMBL" id="SOO23923.1"/>
    </source>
</evidence>
<comment type="caution">
    <text evidence="1">The sequence shown here is derived from an EMBL/GenBank/DDBJ whole genome shotgun (WGS) entry which is preliminary data.</text>
</comment>
<dbReference type="Proteomes" id="UP000234345">
    <property type="component" value="Unassembled WGS sequence"/>
</dbReference>
<name>A0A7Z7NGN2_XANCH</name>
<dbReference type="AlphaFoldDB" id="A0A7Z7NGN2"/>
<reference evidence="1 2" key="1">
    <citation type="submission" date="2017-10" db="EMBL/GenBank/DDBJ databases">
        <authorList>
            <person name="Regsiter A."/>
            <person name="William W."/>
        </authorList>
    </citation>
    <scope>NUCLEOTIDE SEQUENCE [LARGE SCALE GENOMIC DNA]</scope>
    <source>
        <strain evidence="1 2">CFBP6991</strain>
    </source>
</reference>
<evidence type="ECO:0000313" key="2">
    <source>
        <dbReference type="Proteomes" id="UP000234345"/>
    </source>
</evidence>
<sequence length="59" mass="6776">MKKIHVCVEWPGGGWNEEVEVEEDATQEEMEQAAADEFYNRCNYGWSEVEQAKPEVGNV</sequence>
<proteinExistence type="predicted"/>
<protein>
    <submittedName>
        <fullName evidence="1">Uncharacterized protein</fullName>
    </submittedName>
</protein>
<dbReference type="RefSeq" id="WP_099801882.1">
    <property type="nucleotide sequence ID" value="NZ_OCZC01000058.1"/>
</dbReference>